<feature type="domain" description="Glycoside hydrolase family 5" evidence="4">
    <location>
        <begin position="79"/>
        <end position="357"/>
    </location>
</feature>
<accession>A0A3E1Y617</accession>
<name>A0A3E1Y617_9BACT</name>
<comment type="caution">
    <text evidence="5">The sequence shown here is derived from an EMBL/GenBank/DDBJ whole genome shotgun (WGS) entry which is preliminary data.</text>
</comment>
<reference evidence="5 6" key="1">
    <citation type="submission" date="2018-07" db="EMBL/GenBank/DDBJ databases">
        <title>Chitinophaga K2CV101002-2 sp. nov., isolated from a monsoon evergreen broad-leaved forest soil.</title>
        <authorList>
            <person name="Lv Y."/>
        </authorList>
    </citation>
    <scope>NUCLEOTIDE SEQUENCE [LARGE SCALE GENOMIC DNA]</scope>
    <source>
        <strain evidence="5 6">GDMCC 1.1288</strain>
    </source>
</reference>
<dbReference type="SUPFAM" id="SSF51445">
    <property type="entry name" value="(Trans)glycosidases"/>
    <property type="match status" value="1"/>
</dbReference>
<evidence type="ECO:0000256" key="3">
    <source>
        <dbReference type="RuleBase" id="RU361153"/>
    </source>
</evidence>
<dbReference type="Proteomes" id="UP000260644">
    <property type="component" value="Unassembled WGS sequence"/>
</dbReference>
<evidence type="ECO:0000256" key="1">
    <source>
        <dbReference type="ARBA" id="ARBA00022801"/>
    </source>
</evidence>
<evidence type="ECO:0000313" key="6">
    <source>
        <dbReference type="Proteomes" id="UP000260644"/>
    </source>
</evidence>
<gene>
    <name evidence="5" type="ORF">DVR12_20875</name>
</gene>
<proteinExistence type="inferred from homology"/>
<protein>
    <recommendedName>
        <fullName evidence="4">Glycoside hydrolase family 5 domain-containing protein</fullName>
    </recommendedName>
</protein>
<dbReference type="Gene3D" id="3.20.20.80">
    <property type="entry name" value="Glycosidases"/>
    <property type="match status" value="1"/>
</dbReference>
<dbReference type="GO" id="GO:0004553">
    <property type="term" value="F:hydrolase activity, hydrolyzing O-glycosyl compounds"/>
    <property type="evidence" value="ECO:0007669"/>
    <property type="project" value="InterPro"/>
</dbReference>
<dbReference type="GO" id="GO:0000272">
    <property type="term" value="P:polysaccharide catabolic process"/>
    <property type="evidence" value="ECO:0007669"/>
    <property type="project" value="InterPro"/>
</dbReference>
<comment type="similarity">
    <text evidence="3">Belongs to the glycosyl hydrolase 5 (cellulase A) family.</text>
</comment>
<dbReference type="InterPro" id="IPR017853">
    <property type="entry name" value="GH"/>
</dbReference>
<evidence type="ECO:0000256" key="2">
    <source>
        <dbReference type="ARBA" id="ARBA00023295"/>
    </source>
</evidence>
<evidence type="ECO:0000313" key="5">
    <source>
        <dbReference type="EMBL" id="RFS20171.1"/>
    </source>
</evidence>
<keyword evidence="2 3" id="KW-0326">Glycosidase</keyword>
<keyword evidence="6" id="KW-1185">Reference proteome</keyword>
<keyword evidence="1 3" id="KW-0378">Hydrolase</keyword>
<dbReference type="AlphaFoldDB" id="A0A3E1Y617"/>
<dbReference type="InterPro" id="IPR001547">
    <property type="entry name" value="Glyco_hydro_5"/>
</dbReference>
<organism evidence="5 6">
    <name type="scientific">Chitinophaga silvatica</name>
    <dbReference type="NCBI Taxonomy" id="2282649"/>
    <lineage>
        <taxon>Bacteria</taxon>
        <taxon>Pseudomonadati</taxon>
        <taxon>Bacteroidota</taxon>
        <taxon>Chitinophagia</taxon>
        <taxon>Chitinophagales</taxon>
        <taxon>Chitinophagaceae</taxon>
        <taxon>Chitinophaga</taxon>
    </lineage>
</organism>
<dbReference type="EMBL" id="QPMM01000011">
    <property type="protein sequence ID" value="RFS20171.1"/>
    <property type="molecule type" value="Genomic_DNA"/>
</dbReference>
<evidence type="ECO:0000259" key="4">
    <source>
        <dbReference type="Pfam" id="PF00150"/>
    </source>
</evidence>
<sequence length="410" mass="46274">MSSSVHKGIFIDKADILKTLYLLLLVAGLQLNSYAQHPGLTVSKQGELLLNGKPYKGIGVNYFNAFSRTLEKGAIDDTSYRDGFRYLKERNIPFVRFMCSGFWPVNYTLYLKDKEQYFRNLDEFVKSAEEIGIGLIPSLCWNFTTIPDLVKEPVGQWGNPKSKTIAFMRQYVKEIVSRYKQSPAIWGWEFGNEYNLVIDLPGDTINLPQVAVNVGTPATRSKADKLSTADLQTALGIFGKTIRSLDKHRIIISGNSIPRASAFHLHNNKNWEKDSRAEFQQMLDLQNPSPINTLSIHHYPDNENEYFNGSPASLKDIIAESMKASFLYKKPLFIGEFGAQEKLLGVEEAKKKYMELIEGIAVYNVPLSAMWVFDYTPHDTENGINVNPATGARDYMIKAISELNAAFLAK</sequence>
<dbReference type="Pfam" id="PF00150">
    <property type="entry name" value="Cellulase"/>
    <property type="match status" value="1"/>
</dbReference>